<gene>
    <name evidence="1" type="ORF">UFOPK3376_02988</name>
</gene>
<dbReference type="AlphaFoldDB" id="A0A6J7FJ99"/>
<protein>
    <submittedName>
        <fullName evidence="1">Unannotated protein</fullName>
    </submittedName>
</protein>
<reference evidence="1" key="1">
    <citation type="submission" date="2020-05" db="EMBL/GenBank/DDBJ databases">
        <authorList>
            <person name="Chiriac C."/>
            <person name="Salcher M."/>
            <person name="Ghai R."/>
            <person name="Kavagutti S V."/>
        </authorList>
    </citation>
    <scope>NUCLEOTIDE SEQUENCE</scope>
</reference>
<name>A0A6J7FJ99_9ZZZZ</name>
<accession>A0A6J7FJ99</accession>
<proteinExistence type="predicted"/>
<sequence length="54" mass="5868">MTLGIPGEVGEHMARRPSGEQRCLTGLIIGERIQCSQQPLMCRRAASNVSIEVS</sequence>
<organism evidence="1">
    <name type="scientific">freshwater metagenome</name>
    <dbReference type="NCBI Taxonomy" id="449393"/>
    <lineage>
        <taxon>unclassified sequences</taxon>
        <taxon>metagenomes</taxon>
        <taxon>ecological metagenomes</taxon>
    </lineage>
</organism>
<dbReference type="EMBL" id="CAFBLP010000123">
    <property type="protein sequence ID" value="CAB4892970.1"/>
    <property type="molecule type" value="Genomic_DNA"/>
</dbReference>
<evidence type="ECO:0000313" key="1">
    <source>
        <dbReference type="EMBL" id="CAB4892970.1"/>
    </source>
</evidence>